<dbReference type="Pfam" id="PF00571">
    <property type="entry name" value="CBS"/>
    <property type="match status" value="2"/>
</dbReference>
<dbReference type="PROSITE" id="PS51371">
    <property type="entry name" value="CBS"/>
    <property type="match status" value="2"/>
</dbReference>
<sequence length="460" mass="50965">MLDTADREGLSDVLSETHPASIAEFSEGLSTEETWKLLDYTDSQQQANIFAFYTPQHQLELAEGVNHERFAPVLEKMSHDDRGNLLRKLGPKFVEALMPLVAKADRDDIKKLLSYPENTAGGMMTTDFVSISENMTAEQAISMLREKSPSSETIYYLYVLDDYYHLQGIVSLRDLIIAKPDSRVRDIMSDRVISVKVTQDKEEVAQLLAKYDFLAMPVTDEQNRLVGIVTYDDAIDVVTQEATEDALHMAGVGNLAENYLEAKFTSIWRRRAVWLSLLFLAELGTFSAIAHFQDQLDKLTVLALFIPLCISTGGNSGSQAATLVTRALALGHIKLGDWFRVLRHELVMGIMLGLTLGVIGFARASLTPESVINPPAKVEAAEAKENEAPPEKVNRFMLAHTVSQAVVCICLWGTMVGAMLPLIFKKLGFDPAYASSPFVATFVDVTGIVIFFSLSKIYLL</sequence>
<feature type="domain" description="CBS" evidence="10">
    <location>
        <begin position="188"/>
        <end position="244"/>
    </location>
</feature>
<keyword evidence="5 9" id="KW-0460">Magnesium</keyword>
<comment type="subcellular location">
    <subcellularLocation>
        <location evidence="9">Cell membrane</location>
        <topology evidence="9">Multi-pass membrane protein</topology>
    </subcellularLocation>
    <subcellularLocation>
        <location evidence="1">Membrane</location>
        <topology evidence="1">Multi-pass membrane protein</topology>
    </subcellularLocation>
</comment>
<keyword evidence="6 9" id="KW-1133">Transmembrane helix</keyword>
<evidence type="ECO:0000313" key="12">
    <source>
        <dbReference type="Proteomes" id="UP000676194"/>
    </source>
</evidence>
<keyword evidence="12" id="KW-1185">Reference proteome</keyword>
<feature type="transmembrane region" description="Helical" evidence="9">
    <location>
        <begin position="272"/>
        <end position="292"/>
    </location>
</feature>
<organism evidence="11 12">
    <name type="scientific">Telmatocola sphagniphila</name>
    <dbReference type="NCBI Taxonomy" id="1123043"/>
    <lineage>
        <taxon>Bacteria</taxon>
        <taxon>Pseudomonadati</taxon>
        <taxon>Planctomycetota</taxon>
        <taxon>Planctomycetia</taxon>
        <taxon>Gemmatales</taxon>
        <taxon>Gemmataceae</taxon>
    </lineage>
</organism>
<evidence type="ECO:0000256" key="5">
    <source>
        <dbReference type="ARBA" id="ARBA00022842"/>
    </source>
</evidence>
<dbReference type="SUPFAM" id="SSF161093">
    <property type="entry name" value="MgtE membrane domain-like"/>
    <property type="match status" value="1"/>
</dbReference>
<comment type="similarity">
    <text evidence="2 9">Belongs to the SLC41A transporter family.</text>
</comment>
<dbReference type="InterPro" id="IPR038076">
    <property type="entry name" value="MgtE_N_sf"/>
</dbReference>
<evidence type="ECO:0000256" key="1">
    <source>
        <dbReference type="ARBA" id="ARBA00004141"/>
    </source>
</evidence>
<dbReference type="GO" id="GO:0015095">
    <property type="term" value="F:magnesium ion transmembrane transporter activity"/>
    <property type="evidence" value="ECO:0007669"/>
    <property type="project" value="UniProtKB-UniRule"/>
</dbReference>
<evidence type="ECO:0000256" key="9">
    <source>
        <dbReference type="RuleBase" id="RU362011"/>
    </source>
</evidence>
<proteinExistence type="inferred from homology"/>
<dbReference type="KEGG" id="tsph:KIH39_17425"/>
<dbReference type="NCBIfam" id="TIGR00400">
    <property type="entry name" value="mgtE"/>
    <property type="match status" value="1"/>
</dbReference>
<dbReference type="PANTHER" id="PTHR43773:SF1">
    <property type="entry name" value="MAGNESIUM TRANSPORTER MGTE"/>
    <property type="match status" value="1"/>
</dbReference>
<reference evidence="11" key="1">
    <citation type="submission" date="2021-05" db="EMBL/GenBank/DDBJ databases">
        <title>Complete genome sequence of the cellulolytic planctomycete Telmatocola sphagniphila SP2T and characterization of the first cellulase from planctomycetes.</title>
        <authorList>
            <person name="Rakitin A.L."/>
            <person name="Beletsky A.V."/>
            <person name="Naumoff D.G."/>
            <person name="Kulichevskaya I.S."/>
            <person name="Mardanov A.V."/>
            <person name="Ravin N.V."/>
            <person name="Dedysh S.N."/>
        </authorList>
    </citation>
    <scope>NUCLEOTIDE SEQUENCE</scope>
    <source>
        <strain evidence="11">SP2T</strain>
    </source>
</reference>
<gene>
    <name evidence="11" type="primary">mgtE</name>
    <name evidence="11" type="ORF">KIH39_17425</name>
</gene>
<evidence type="ECO:0000313" key="11">
    <source>
        <dbReference type="EMBL" id="QVL30626.1"/>
    </source>
</evidence>
<dbReference type="InterPro" id="IPR006668">
    <property type="entry name" value="Mg_transptr_MgtE_intracell_dom"/>
</dbReference>
<keyword evidence="4 9" id="KW-0812">Transmembrane</keyword>
<evidence type="ECO:0000256" key="2">
    <source>
        <dbReference type="ARBA" id="ARBA00009749"/>
    </source>
</evidence>
<feature type="transmembrane region" description="Helical" evidence="9">
    <location>
        <begin position="402"/>
        <end position="424"/>
    </location>
</feature>
<evidence type="ECO:0000256" key="6">
    <source>
        <dbReference type="ARBA" id="ARBA00022989"/>
    </source>
</evidence>
<evidence type="ECO:0000256" key="7">
    <source>
        <dbReference type="ARBA" id="ARBA00023136"/>
    </source>
</evidence>
<dbReference type="SMART" id="SM00924">
    <property type="entry name" value="MgtE_N"/>
    <property type="match status" value="1"/>
</dbReference>
<keyword evidence="9" id="KW-0479">Metal-binding</keyword>
<protein>
    <recommendedName>
        <fullName evidence="9">Magnesium transporter MgtE</fullName>
    </recommendedName>
</protein>
<evidence type="ECO:0000259" key="10">
    <source>
        <dbReference type="PROSITE" id="PS51371"/>
    </source>
</evidence>
<dbReference type="InterPro" id="IPR036739">
    <property type="entry name" value="SLC41_membr_dom_sf"/>
</dbReference>
<evidence type="ECO:0000256" key="8">
    <source>
        <dbReference type="PROSITE-ProRule" id="PRU00703"/>
    </source>
</evidence>
<dbReference type="SUPFAM" id="SSF54631">
    <property type="entry name" value="CBS-domain pair"/>
    <property type="match status" value="1"/>
</dbReference>
<feature type="transmembrane region" description="Helical" evidence="9">
    <location>
        <begin position="304"/>
        <end position="325"/>
    </location>
</feature>
<comment type="subunit">
    <text evidence="9">Homodimer.</text>
</comment>
<feature type="domain" description="CBS" evidence="10">
    <location>
        <begin position="124"/>
        <end position="187"/>
    </location>
</feature>
<dbReference type="CDD" id="cd04606">
    <property type="entry name" value="CBS_pair_Mg_transporter"/>
    <property type="match status" value="1"/>
</dbReference>
<dbReference type="InterPro" id="IPR006667">
    <property type="entry name" value="SLC41_membr_dom"/>
</dbReference>
<dbReference type="Pfam" id="PF01769">
    <property type="entry name" value="MgtE"/>
    <property type="match status" value="1"/>
</dbReference>
<dbReference type="InterPro" id="IPR000644">
    <property type="entry name" value="CBS_dom"/>
</dbReference>
<dbReference type="InterPro" id="IPR006669">
    <property type="entry name" value="MgtE_transporter"/>
</dbReference>
<dbReference type="SUPFAM" id="SSF158791">
    <property type="entry name" value="MgtE N-terminal domain-like"/>
    <property type="match status" value="1"/>
</dbReference>
<dbReference type="PANTHER" id="PTHR43773">
    <property type="entry name" value="MAGNESIUM TRANSPORTER MGTE"/>
    <property type="match status" value="1"/>
</dbReference>
<feature type="transmembrane region" description="Helical" evidence="9">
    <location>
        <begin position="346"/>
        <end position="366"/>
    </location>
</feature>
<dbReference type="RefSeq" id="WP_213494497.1">
    <property type="nucleotide sequence ID" value="NZ_CP074694.1"/>
</dbReference>
<dbReference type="EMBL" id="CP074694">
    <property type="protein sequence ID" value="QVL30626.1"/>
    <property type="molecule type" value="Genomic_DNA"/>
</dbReference>
<dbReference type="InterPro" id="IPR046342">
    <property type="entry name" value="CBS_dom_sf"/>
</dbReference>
<dbReference type="Gene3D" id="1.25.60.10">
    <property type="entry name" value="MgtE N-terminal domain-like"/>
    <property type="match status" value="1"/>
</dbReference>
<keyword evidence="3 9" id="KW-0813">Transport</keyword>
<feature type="transmembrane region" description="Helical" evidence="9">
    <location>
        <begin position="436"/>
        <end position="459"/>
    </location>
</feature>
<evidence type="ECO:0000256" key="3">
    <source>
        <dbReference type="ARBA" id="ARBA00022448"/>
    </source>
</evidence>
<dbReference type="AlphaFoldDB" id="A0A8E6EWW8"/>
<keyword evidence="8" id="KW-0129">CBS domain</keyword>
<accession>A0A8E6EWW8</accession>
<keyword evidence="9" id="KW-1003">Cell membrane</keyword>
<name>A0A8E6EWW8_9BACT</name>
<comment type="function">
    <text evidence="9">Acts as a magnesium transporter.</text>
</comment>
<dbReference type="GO" id="GO:0005886">
    <property type="term" value="C:plasma membrane"/>
    <property type="evidence" value="ECO:0007669"/>
    <property type="project" value="UniProtKB-SubCell"/>
</dbReference>
<dbReference type="Gene3D" id="1.10.357.20">
    <property type="entry name" value="SLC41 divalent cation transporters, integral membrane domain"/>
    <property type="match status" value="1"/>
</dbReference>
<dbReference type="Pfam" id="PF03448">
    <property type="entry name" value="MgtE_N"/>
    <property type="match status" value="1"/>
</dbReference>
<dbReference type="Proteomes" id="UP000676194">
    <property type="component" value="Chromosome"/>
</dbReference>
<evidence type="ECO:0000256" key="4">
    <source>
        <dbReference type="ARBA" id="ARBA00022692"/>
    </source>
</evidence>
<dbReference type="GO" id="GO:0046872">
    <property type="term" value="F:metal ion binding"/>
    <property type="evidence" value="ECO:0007669"/>
    <property type="project" value="UniProtKB-KW"/>
</dbReference>
<dbReference type="Gene3D" id="3.10.580.10">
    <property type="entry name" value="CBS-domain"/>
    <property type="match status" value="1"/>
</dbReference>
<keyword evidence="7 9" id="KW-0472">Membrane</keyword>
<dbReference type="SMART" id="SM00116">
    <property type="entry name" value="CBS"/>
    <property type="match status" value="2"/>
</dbReference>